<feature type="transmembrane region" description="Helical" evidence="2">
    <location>
        <begin position="110"/>
        <end position="126"/>
    </location>
</feature>
<keyword evidence="5" id="KW-1185">Reference proteome</keyword>
<evidence type="ECO:0000259" key="3">
    <source>
        <dbReference type="PROSITE" id="PS50943"/>
    </source>
</evidence>
<feature type="transmembrane region" description="Helical" evidence="2">
    <location>
        <begin position="138"/>
        <end position="160"/>
    </location>
</feature>
<organism evidence="4 5">
    <name type="scientific">Vagococcus salmoninarum</name>
    <dbReference type="NCBI Taxonomy" id="2739"/>
    <lineage>
        <taxon>Bacteria</taxon>
        <taxon>Bacillati</taxon>
        <taxon>Bacillota</taxon>
        <taxon>Bacilli</taxon>
        <taxon>Lactobacillales</taxon>
        <taxon>Enterococcaceae</taxon>
        <taxon>Vagococcus</taxon>
    </lineage>
</organism>
<keyword evidence="1" id="KW-0238">DNA-binding</keyword>
<name>A0A429ZW45_9ENTE</name>
<accession>A0A429ZW45</accession>
<dbReference type="PROSITE" id="PS50943">
    <property type="entry name" value="HTH_CROC1"/>
    <property type="match status" value="1"/>
</dbReference>
<evidence type="ECO:0000256" key="2">
    <source>
        <dbReference type="SAM" id="Phobius"/>
    </source>
</evidence>
<dbReference type="SUPFAM" id="SSF47413">
    <property type="entry name" value="lambda repressor-like DNA-binding domains"/>
    <property type="match status" value="1"/>
</dbReference>
<evidence type="ECO:0000256" key="1">
    <source>
        <dbReference type="ARBA" id="ARBA00023125"/>
    </source>
</evidence>
<feature type="transmembrane region" description="Helical" evidence="2">
    <location>
        <begin position="167"/>
        <end position="189"/>
    </location>
</feature>
<evidence type="ECO:0000313" key="5">
    <source>
        <dbReference type="Proteomes" id="UP000287239"/>
    </source>
</evidence>
<keyword evidence="2" id="KW-0472">Membrane</keyword>
<dbReference type="GeneID" id="98567031"/>
<dbReference type="OrthoDB" id="8613261at2"/>
<dbReference type="PANTHER" id="PTHR46558:SF11">
    <property type="entry name" value="HTH-TYPE TRANSCRIPTIONAL REGULATOR XRE"/>
    <property type="match status" value="1"/>
</dbReference>
<sequence length="196" mass="22492">MANSLGQNIKALRKEQQLSQVALGKMLNISPQAISKWENDRSIPDILTIKALALIFETSLETLIGSDLLETPSSSVVTEHPVKLERFLAPEPSLEQSQKKITEVLLLKKWLNLVGFGLNLLLYLYTTEFFNFHHSTKQYLIITCLYLGLVASYYLGFYWLSQKYLTYYFWSMLFLNCLFSLSLLASYLLQLKTTTS</sequence>
<feature type="domain" description="HTH cro/C1-type" evidence="3">
    <location>
        <begin position="9"/>
        <end position="63"/>
    </location>
</feature>
<dbReference type="RefSeq" id="WP_126778120.1">
    <property type="nucleotide sequence ID" value="NZ_NGJU01000001.1"/>
</dbReference>
<dbReference type="GO" id="GO:0003677">
    <property type="term" value="F:DNA binding"/>
    <property type="evidence" value="ECO:0007669"/>
    <property type="project" value="UniProtKB-KW"/>
</dbReference>
<dbReference type="Proteomes" id="UP000287239">
    <property type="component" value="Unassembled WGS sequence"/>
</dbReference>
<dbReference type="Pfam" id="PF01381">
    <property type="entry name" value="HTH_3"/>
    <property type="match status" value="1"/>
</dbReference>
<keyword evidence="2" id="KW-1133">Transmembrane helix</keyword>
<dbReference type="EMBL" id="NGJU01000001">
    <property type="protein sequence ID" value="RST97993.1"/>
    <property type="molecule type" value="Genomic_DNA"/>
</dbReference>
<protein>
    <recommendedName>
        <fullName evidence="3">HTH cro/C1-type domain-containing protein</fullName>
    </recommendedName>
</protein>
<reference evidence="4 5" key="1">
    <citation type="submission" date="2017-05" db="EMBL/GenBank/DDBJ databases">
        <title>Vagococcus spp. assemblies.</title>
        <authorList>
            <person name="Gulvik C.A."/>
        </authorList>
    </citation>
    <scope>NUCLEOTIDE SEQUENCE [LARGE SCALE GENOMIC DNA]</scope>
    <source>
        <strain evidence="4 5">NCFB 2777</strain>
    </source>
</reference>
<evidence type="ECO:0000313" key="4">
    <source>
        <dbReference type="EMBL" id="RST97993.1"/>
    </source>
</evidence>
<dbReference type="InterPro" id="IPR001387">
    <property type="entry name" value="Cro/C1-type_HTH"/>
</dbReference>
<comment type="caution">
    <text evidence="4">The sequence shown here is derived from an EMBL/GenBank/DDBJ whole genome shotgun (WGS) entry which is preliminary data.</text>
</comment>
<dbReference type="SMART" id="SM00530">
    <property type="entry name" value="HTH_XRE"/>
    <property type="match status" value="1"/>
</dbReference>
<dbReference type="CDD" id="cd00093">
    <property type="entry name" value="HTH_XRE"/>
    <property type="match status" value="1"/>
</dbReference>
<gene>
    <name evidence="4" type="ORF">CBF35_01505</name>
</gene>
<dbReference type="AlphaFoldDB" id="A0A429ZW45"/>
<dbReference type="Gene3D" id="1.10.260.40">
    <property type="entry name" value="lambda repressor-like DNA-binding domains"/>
    <property type="match status" value="1"/>
</dbReference>
<proteinExistence type="predicted"/>
<keyword evidence="2" id="KW-0812">Transmembrane</keyword>
<dbReference type="InterPro" id="IPR010982">
    <property type="entry name" value="Lambda_DNA-bd_dom_sf"/>
</dbReference>
<dbReference type="PANTHER" id="PTHR46558">
    <property type="entry name" value="TRACRIPTIONAL REGULATORY PROTEIN-RELATED-RELATED"/>
    <property type="match status" value="1"/>
</dbReference>